<dbReference type="SUPFAM" id="SSF46785">
    <property type="entry name" value="Winged helix' DNA-binding domain"/>
    <property type="match status" value="1"/>
</dbReference>
<evidence type="ECO:0000313" key="5">
    <source>
        <dbReference type="EMBL" id="ORA02203.1"/>
    </source>
</evidence>
<dbReference type="PANTHER" id="PTHR33204:SF18">
    <property type="entry name" value="TRANSCRIPTIONAL REGULATORY PROTEIN"/>
    <property type="match status" value="1"/>
</dbReference>
<dbReference type="PROSITE" id="PS51118">
    <property type="entry name" value="HTH_HXLR"/>
    <property type="match status" value="1"/>
</dbReference>
<dbReference type="STRING" id="564198.BST17_24525"/>
<keyword evidence="6" id="KW-1185">Reference proteome</keyword>
<accession>A0A1W9YQ79</accession>
<keyword evidence="1" id="KW-0805">Transcription regulation</keyword>
<evidence type="ECO:0000256" key="1">
    <source>
        <dbReference type="ARBA" id="ARBA00023015"/>
    </source>
</evidence>
<keyword evidence="2" id="KW-0238">DNA-binding</keyword>
<dbReference type="InterPro" id="IPR002577">
    <property type="entry name" value="HTH_HxlR"/>
</dbReference>
<gene>
    <name evidence="5" type="ORF">BST17_24525</name>
</gene>
<dbReference type="InterPro" id="IPR036388">
    <property type="entry name" value="WH-like_DNA-bd_sf"/>
</dbReference>
<evidence type="ECO:0000256" key="2">
    <source>
        <dbReference type="ARBA" id="ARBA00023125"/>
    </source>
</evidence>
<sequence length="205" mass="22074">MRSYGQYCGLARSLEIVGDRWNLLIVRQLLIGSARYRDLAAGLPGIATNLLADRLRDLEAAGVIERRLAHGAAVEYALTPWGAQLREPIESLIRWSTPLMMRGPDGDTFRHEWLTIAIPALLNARAKVRRASAIGLAIGEPALQLNASRSGFMVGLPDGRELAATLHAAPEYILGLAAGAITVDDGLVLIDGDEAVVRAIFDATN</sequence>
<evidence type="ECO:0000259" key="4">
    <source>
        <dbReference type="PROSITE" id="PS51118"/>
    </source>
</evidence>
<proteinExistence type="predicted"/>
<evidence type="ECO:0000313" key="6">
    <source>
        <dbReference type="Proteomes" id="UP000192366"/>
    </source>
</evidence>
<dbReference type="GO" id="GO:0003677">
    <property type="term" value="F:DNA binding"/>
    <property type="evidence" value="ECO:0007669"/>
    <property type="project" value="UniProtKB-KW"/>
</dbReference>
<dbReference type="PANTHER" id="PTHR33204">
    <property type="entry name" value="TRANSCRIPTIONAL REGULATOR, MARR FAMILY"/>
    <property type="match status" value="1"/>
</dbReference>
<dbReference type="Proteomes" id="UP000192366">
    <property type="component" value="Unassembled WGS sequence"/>
</dbReference>
<feature type="domain" description="HTH hxlR-type" evidence="4">
    <location>
        <begin position="8"/>
        <end position="104"/>
    </location>
</feature>
<evidence type="ECO:0000256" key="3">
    <source>
        <dbReference type="ARBA" id="ARBA00023163"/>
    </source>
</evidence>
<keyword evidence="3" id="KW-0804">Transcription</keyword>
<dbReference type="OrthoDB" id="9792527at2"/>
<dbReference type="Pfam" id="PF01638">
    <property type="entry name" value="HxlR"/>
    <property type="match status" value="1"/>
</dbReference>
<dbReference type="RefSeq" id="WP_083061505.1">
    <property type="nucleotide sequence ID" value="NZ_JACKVM010000001.1"/>
</dbReference>
<protein>
    <submittedName>
        <fullName evidence="5">Transcriptional regulator</fullName>
    </submittedName>
</protein>
<name>A0A1W9YQ79_MYCBA</name>
<dbReference type="InterPro" id="IPR036390">
    <property type="entry name" value="WH_DNA-bd_sf"/>
</dbReference>
<dbReference type="AlphaFoldDB" id="A0A1W9YQ79"/>
<dbReference type="Gene3D" id="1.10.10.10">
    <property type="entry name" value="Winged helix-like DNA-binding domain superfamily/Winged helix DNA-binding domain"/>
    <property type="match status" value="1"/>
</dbReference>
<comment type="caution">
    <text evidence="5">The sequence shown here is derived from an EMBL/GenBank/DDBJ whole genome shotgun (WGS) entry which is preliminary data.</text>
</comment>
<organism evidence="5 6">
    <name type="scientific">Mycolicibacterium bacteremicum</name>
    <name type="common">Mycobacterium bacteremicum</name>
    <dbReference type="NCBI Taxonomy" id="564198"/>
    <lineage>
        <taxon>Bacteria</taxon>
        <taxon>Bacillati</taxon>
        <taxon>Actinomycetota</taxon>
        <taxon>Actinomycetes</taxon>
        <taxon>Mycobacteriales</taxon>
        <taxon>Mycobacteriaceae</taxon>
        <taxon>Mycolicibacterium</taxon>
    </lineage>
</organism>
<reference evidence="5 6" key="1">
    <citation type="submission" date="2017-02" db="EMBL/GenBank/DDBJ databases">
        <title>The new phylogeny of genus Mycobacterium.</title>
        <authorList>
            <person name="Tortoli E."/>
            <person name="Trovato A."/>
            <person name="Cirillo D.M."/>
        </authorList>
    </citation>
    <scope>NUCLEOTIDE SEQUENCE [LARGE SCALE GENOMIC DNA]</scope>
    <source>
        <strain evidence="5 6">DSM 45578</strain>
    </source>
</reference>
<dbReference type="EMBL" id="MVHJ01000032">
    <property type="protein sequence ID" value="ORA02203.1"/>
    <property type="molecule type" value="Genomic_DNA"/>
</dbReference>